<organism evidence="3 4">
    <name type="scientific">Aliiroseovarius zhejiangensis</name>
    <dbReference type="NCBI Taxonomy" id="1632025"/>
    <lineage>
        <taxon>Bacteria</taxon>
        <taxon>Pseudomonadati</taxon>
        <taxon>Pseudomonadota</taxon>
        <taxon>Alphaproteobacteria</taxon>
        <taxon>Rhodobacterales</taxon>
        <taxon>Paracoccaceae</taxon>
        <taxon>Aliiroseovarius</taxon>
    </lineage>
</organism>
<evidence type="ECO:0000313" key="3">
    <source>
        <dbReference type="EMBL" id="GHE86782.1"/>
    </source>
</evidence>
<reference evidence="4" key="1">
    <citation type="journal article" date="2019" name="Int. J. Syst. Evol. Microbiol.">
        <title>The Global Catalogue of Microorganisms (GCM) 10K type strain sequencing project: providing services to taxonomists for standard genome sequencing and annotation.</title>
        <authorList>
            <consortium name="The Broad Institute Genomics Platform"/>
            <consortium name="The Broad Institute Genome Sequencing Center for Infectious Disease"/>
            <person name="Wu L."/>
            <person name="Ma J."/>
        </authorList>
    </citation>
    <scope>NUCLEOTIDE SEQUENCE [LARGE SCALE GENOMIC DNA]</scope>
    <source>
        <strain evidence="4">KCTC 42443</strain>
    </source>
</reference>
<accession>A0ABQ3IN21</accession>
<dbReference type="SUPFAM" id="SSF48452">
    <property type="entry name" value="TPR-like"/>
    <property type="match status" value="1"/>
</dbReference>
<evidence type="ECO:0000313" key="4">
    <source>
        <dbReference type="Proteomes" id="UP000609802"/>
    </source>
</evidence>
<dbReference type="InterPro" id="IPR017560">
    <property type="entry name" value="Cyt_c_biogenesis_CcmI"/>
</dbReference>
<gene>
    <name evidence="3" type="ORF">GCM10016455_03070</name>
</gene>
<keyword evidence="2" id="KW-1133">Transmembrane helix</keyword>
<dbReference type="Gene3D" id="1.25.40.10">
    <property type="entry name" value="Tetratricopeptide repeat domain"/>
    <property type="match status" value="1"/>
</dbReference>
<proteinExistence type="predicted"/>
<evidence type="ECO:0000256" key="2">
    <source>
        <dbReference type="SAM" id="Phobius"/>
    </source>
</evidence>
<keyword evidence="4" id="KW-1185">Reference proteome</keyword>
<keyword evidence="1" id="KW-0201">Cytochrome c-type biogenesis</keyword>
<name>A0ABQ3IN21_9RHOB</name>
<comment type="caution">
    <text evidence="3">The sequence shown here is derived from an EMBL/GenBank/DDBJ whole genome shotgun (WGS) entry which is preliminary data.</text>
</comment>
<dbReference type="RefSeq" id="WP_191284713.1">
    <property type="nucleotide sequence ID" value="NZ_BNCH01000001.1"/>
</dbReference>
<keyword evidence="2" id="KW-0812">Transmembrane</keyword>
<protein>
    <submittedName>
        <fullName evidence="3">C-type cytochrome biogenesis protein CcmI</fullName>
    </submittedName>
</protein>
<sequence length="421" mass="45787">MVFWLIIGALTLATILVLARQMLRPRNDENLTDGDATRLSSDMKVYRDQLNELDRDVARGTVTAQDADRARVEISRRLLEADKAAQAKARPTDAPQTISQVTIALCAILLATGAFGLYWVLGSPGLQDLGRDKRIAMSQEMRESRPSQAEVEAEMPPWPGPPAEAPADYLDLIQGLRDAVAKNPDDVRGLDLLAQHEAALGNMIAARKAMGHLLEVKGDAATADDYVRQADLLVNAAGGFISPEAEEMLRNAMARDPNHQLARYYTGLLFAQNGRPDMAFRLWRGLLEEGPETAIWWTSVRSQIGSLAAYAGVDYTPPEAPTRPAAPNLSGPSADDIAAAQEMSEEDRTAMIQGMIDQLSDRLATEGGTPEEWARLISVLGVVGNTERASAIWDEAQTRFKDHPEALTTVRDAARQAGVAP</sequence>
<dbReference type="InterPro" id="IPR011990">
    <property type="entry name" value="TPR-like_helical_dom_sf"/>
</dbReference>
<dbReference type="EMBL" id="BNCH01000001">
    <property type="protein sequence ID" value="GHE86782.1"/>
    <property type="molecule type" value="Genomic_DNA"/>
</dbReference>
<dbReference type="NCBIfam" id="TIGR03142">
    <property type="entry name" value="cytochro_ccmI"/>
    <property type="match status" value="1"/>
</dbReference>
<feature type="transmembrane region" description="Helical" evidence="2">
    <location>
        <begin position="98"/>
        <end position="121"/>
    </location>
</feature>
<dbReference type="Proteomes" id="UP000609802">
    <property type="component" value="Unassembled WGS sequence"/>
</dbReference>
<evidence type="ECO:0000256" key="1">
    <source>
        <dbReference type="ARBA" id="ARBA00022748"/>
    </source>
</evidence>
<keyword evidence="2" id="KW-0472">Membrane</keyword>